<evidence type="ECO:0000256" key="1">
    <source>
        <dbReference type="ARBA" id="ARBA00004429"/>
    </source>
</evidence>
<feature type="transmembrane region" description="Helical" evidence="9">
    <location>
        <begin position="896"/>
        <end position="915"/>
    </location>
</feature>
<dbReference type="InterPro" id="IPR004764">
    <property type="entry name" value="MdtF-like"/>
</dbReference>
<dbReference type="AlphaFoldDB" id="A0A6C2ULP9"/>
<dbReference type="Gene3D" id="3.30.70.1440">
    <property type="entry name" value="Multidrug efflux transporter AcrB pore domain"/>
    <property type="match status" value="1"/>
</dbReference>
<dbReference type="SUPFAM" id="SSF82866">
    <property type="entry name" value="Multidrug efflux transporter AcrB transmembrane domain"/>
    <property type="match status" value="2"/>
</dbReference>
<dbReference type="GO" id="GO:0009636">
    <property type="term" value="P:response to toxic substance"/>
    <property type="evidence" value="ECO:0007669"/>
    <property type="project" value="UniProtKB-ARBA"/>
</dbReference>
<accession>A0A6C2ULP9</accession>
<evidence type="ECO:0000313" key="10">
    <source>
        <dbReference type="EMBL" id="VGO20271.1"/>
    </source>
</evidence>
<dbReference type="Pfam" id="PF00873">
    <property type="entry name" value="ACR_tran"/>
    <property type="match status" value="1"/>
</dbReference>
<feature type="transmembrane region" description="Helical" evidence="9">
    <location>
        <begin position="471"/>
        <end position="495"/>
    </location>
</feature>
<dbReference type="Proteomes" id="UP000346198">
    <property type="component" value="Unassembled WGS sequence"/>
</dbReference>
<feature type="transmembrane region" description="Helical" evidence="9">
    <location>
        <begin position="864"/>
        <end position="884"/>
    </location>
</feature>
<organism evidence="10 11">
    <name type="scientific">Pontiella sulfatireligans</name>
    <dbReference type="NCBI Taxonomy" id="2750658"/>
    <lineage>
        <taxon>Bacteria</taxon>
        <taxon>Pseudomonadati</taxon>
        <taxon>Kiritimatiellota</taxon>
        <taxon>Kiritimatiellia</taxon>
        <taxon>Kiritimatiellales</taxon>
        <taxon>Pontiellaceae</taxon>
        <taxon>Pontiella</taxon>
    </lineage>
</organism>
<evidence type="ECO:0000256" key="6">
    <source>
        <dbReference type="ARBA" id="ARBA00022692"/>
    </source>
</evidence>
<dbReference type="SUPFAM" id="SSF82714">
    <property type="entry name" value="Multidrug efflux transporter AcrB TolC docking domain, DN and DC subdomains"/>
    <property type="match status" value="2"/>
</dbReference>
<dbReference type="GO" id="GO:0005886">
    <property type="term" value="C:plasma membrane"/>
    <property type="evidence" value="ECO:0007669"/>
    <property type="project" value="UniProtKB-SubCell"/>
</dbReference>
<dbReference type="PANTHER" id="PTHR32063">
    <property type="match status" value="1"/>
</dbReference>
<dbReference type="EMBL" id="CAAHFH010000001">
    <property type="protein sequence ID" value="VGO20271.1"/>
    <property type="molecule type" value="Genomic_DNA"/>
</dbReference>
<dbReference type="Gene3D" id="3.30.70.1320">
    <property type="entry name" value="Multidrug efflux transporter AcrB pore domain like"/>
    <property type="match status" value="1"/>
</dbReference>
<dbReference type="RefSeq" id="WP_136061707.1">
    <property type="nucleotide sequence ID" value="NZ_CAAHFH010000001.1"/>
</dbReference>
<dbReference type="GO" id="GO:0042910">
    <property type="term" value="F:xenobiotic transmembrane transporter activity"/>
    <property type="evidence" value="ECO:0007669"/>
    <property type="project" value="TreeGrafter"/>
</dbReference>
<evidence type="ECO:0000256" key="7">
    <source>
        <dbReference type="ARBA" id="ARBA00022989"/>
    </source>
</evidence>
<dbReference type="SUPFAM" id="SSF82693">
    <property type="entry name" value="Multidrug efflux transporter AcrB pore domain, PN1, PN2, PC1 and PC2 subdomains"/>
    <property type="match status" value="4"/>
</dbReference>
<dbReference type="Gene3D" id="1.20.1640.10">
    <property type="entry name" value="Multidrug efflux transporter AcrB transmembrane domain"/>
    <property type="match status" value="2"/>
</dbReference>
<evidence type="ECO:0000256" key="5">
    <source>
        <dbReference type="ARBA" id="ARBA00022519"/>
    </source>
</evidence>
<keyword evidence="11" id="KW-1185">Reference proteome</keyword>
<feature type="transmembrane region" description="Helical" evidence="9">
    <location>
        <begin position="367"/>
        <end position="391"/>
    </location>
</feature>
<feature type="transmembrane region" description="Helical" evidence="9">
    <location>
        <begin position="969"/>
        <end position="990"/>
    </location>
</feature>
<dbReference type="NCBIfam" id="TIGR00915">
    <property type="entry name" value="2A0602"/>
    <property type="match status" value="1"/>
</dbReference>
<feature type="transmembrane region" description="Helical" evidence="9">
    <location>
        <begin position="397"/>
        <end position="418"/>
    </location>
</feature>
<reference evidence="10 11" key="1">
    <citation type="submission" date="2019-04" db="EMBL/GenBank/DDBJ databases">
        <authorList>
            <person name="Van Vliet M D."/>
        </authorList>
    </citation>
    <scope>NUCLEOTIDE SEQUENCE [LARGE SCALE GENOMIC DNA]</scope>
    <source>
        <strain evidence="10 11">F21</strain>
    </source>
</reference>
<feature type="transmembrane region" description="Helical" evidence="9">
    <location>
        <begin position="530"/>
        <end position="552"/>
    </location>
</feature>
<evidence type="ECO:0000256" key="3">
    <source>
        <dbReference type="ARBA" id="ARBA00022448"/>
    </source>
</evidence>
<sequence length="1040" mass="111897">MISRVFIERPRLAGVVAIVLTLAGILSISSLPISQYPQVTPPQVVVRAMYPGAGSEVLAATVAGPVEDAVNGVEDMLYMSSTSDNSGSYSLTITFAVGTDPDMAQVKVQNRVTQAEPLLPTEVVQQGVTVETESSDMLGFLTVRSPDGSRDELFLSDYTYKMIQPALERIPGISRAQVYGPKYSMRIWMDSDRMSALGISPDDAVAAIRGQNLQASIGSIGTSPDDGTAQLSFTLTAEGRLNNTEAFGNIVVRTGDDGAVVYLRDIARIEKGADNYLFSAKYNGARCVAIGMSRTPGSNALDTMDAIQAELDQLAKHYPAGLESVLPYDATEFVRTSIREIVTTLLLTFLLVVIVCYVFLQDWRATLIPSITIPVSLCATFFVLSALGYSINTLTLFGLVLAIGLVVDDAIVVVERVLELMESEGLDHKAATIKAMEQVSGAVIATTLVLLSIFVPIGFMSGITGKIYQQFAVAISAAVFFSTVNALTLSPALCATMLHRVKPKQHGPLRWFNTGLSRVRGRYVSGSTRLARRLMMTALILLGVFGGVYGLFKMSPAAFLPEEDQGIIFGMAQLPEGATRARTEALLDEVLTPIQDEEGIDYAIQVTGFSPMGGSSENVAFFMFGLDNWSMRESPELHVTAILQKLQARLSAVPGAQLNLFVPPAIMGLGVSGGLDIRLQDTAGQGPQQLQAVMNNFLMQLFMAPEIMFGFSAYSANTPHLYLDVDRVKASLMNVKVDAIFSALQTYLGSLYVNDVNFDGQVNRAIVQADWDYRKSIEELDGLYVQSRTGAMVPLGSLVKADITLAPRMVERYNKFAAAGITAFPLPFISSGDAMAKVSEIAETALPEGYTFDWSGLSYQEANVAGSTNLIFLMAVVFAYLFLVAQYESWTTPLPVILSTSVAVLGALAGLKLVVHLPLSIYAQLGVILLVGLASKNAILIVEFSKARREEGLSIIEAAADGAGQRFRAVLMTAFTFILGVLPMVFAGGAGSASRRAIGSTVFFGMLAATLFGIVLVPALYVLFQTIAERTHDRFGKKGE</sequence>
<dbReference type="Gene3D" id="3.30.70.1430">
    <property type="entry name" value="Multidrug efflux transporter AcrB pore domain"/>
    <property type="match status" value="2"/>
</dbReference>
<keyword evidence="8 9" id="KW-0472">Membrane</keyword>
<gene>
    <name evidence="10" type="primary">bepG_1</name>
    <name evidence="10" type="ORF">SCARR_02332</name>
</gene>
<dbReference type="PANTHER" id="PTHR32063:SF76">
    <property type="entry name" value="EFFLUX PUMP MEMBRANE TRANSPORTER"/>
    <property type="match status" value="1"/>
</dbReference>
<keyword evidence="5" id="KW-0997">Cell inner membrane</keyword>
<name>A0A6C2ULP9_9BACT</name>
<dbReference type="Gene3D" id="3.30.2090.10">
    <property type="entry name" value="Multidrug efflux transporter AcrB TolC docking domain, DN and DC subdomains"/>
    <property type="match status" value="2"/>
</dbReference>
<proteinExistence type="inferred from homology"/>
<evidence type="ECO:0000256" key="9">
    <source>
        <dbReference type="SAM" id="Phobius"/>
    </source>
</evidence>
<feature type="transmembrane region" description="Helical" evidence="9">
    <location>
        <begin position="1002"/>
        <end position="1024"/>
    </location>
</feature>
<evidence type="ECO:0000313" key="11">
    <source>
        <dbReference type="Proteomes" id="UP000346198"/>
    </source>
</evidence>
<evidence type="ECO:0000256" key="2">
    <source>
        <dbReference type="ARBA" id="ARBA00010942"/>
    </source>
</evidence>
<keyword evidence="4" id="KW-1003">Cell membrane</keyword>
<protein>
    <submittedName>
        <fullName evidence="10">Efflux pump membrane transporter BepG</fullName>
    </submittedName>
</protein>
<dbReference type="FunFam" id="3.30.70.1430:FF:000001">
    <property type="entry name" value="Efflux pump membrane transporter"/>
    <property type="match status" value="1"/>
</dbReference>
<evidence type="ECO:0000256" key="4">
    <source>
        <dbReference type="ARBA" id="ARBA00022475"/>
    </source>
</evidence>
<keyword evidence="6 9" id="KW-0812">Transmembrane</keyword>
<comment type="similarity">
    <text evidence="2">Belongs to the resistance-nodulation-cell division (RND) (TC 2.A.6) family.</text>
</comment>
<feature type="transmembrane region" description="Helical" evidence="9">
    <location>
        <begin position="921"/>
        <end position="942"/>
    </location>
</feature>
<feature type="transmembrane region" description="Helical" evidence="9">
    <location>
        <begin position="12"/>
        <end position="33"/>
    </location>
</feature>
<dbReference type="InterPro" id="IPR027463">
    <property type="entry name" value="AcrB_DN_DC_subdom"/>
</dbReference>
<dbReference type="FunFam" id="1.20.1640.10:FF:000001">
    <property type="entry name" value="Efflux pump membrane transporter"/>
    <property type="match status" value="1"/>
</dbReference>
<evidence type="ECO:0000256" key="8">
    <source>
        <dbReference type="ARBA" id="ARBA00023136"/>
    </source>
</evidence>
<keyword evidence="7 9" id="KW-1133">Transmembrane helix</keyword>
<comment type="subcellular location">
    <subcellularLocation>
        <location evidence="1">Cell inner membrane</location>
        <topology evidence="1">Multi-pass membrane protein</topology>
    </subcellularLocation>
</comment>
<feature type="transmembrane region" description="Helical" evidence="9">
    <location>
        <begin position="341"/>
        <end position="360"/>
    </location>
</feature>
<dbReference type="PRINTS" id="PR00702">
    <property type="entry name" value="ACRIFLAVINRP"/>
</dbReference>
<dbReference type="InterPro" id="IPR001036">
    <property type="entry name" value="Acrflvin-R"/>
</dbReference>
<feature type="transmembrane region" description="Helical" evidence="9">
    <location>
        <begin position="439"/>
        <end position="459"/>
    </location>
</feature>
<dbReference type="GO" id="GO:0015562">
    <property type="term" value="F:efflux transmembrane transporter activity"/>
    <property type="evidence" value="ECO:0007669"/>
    <property type="project" value="InterPro"/>
</dbReference>
<keyword evidence="3" id="KW-0813">Transport</keyword>